<dbReference type="RefSeq" id="XP_007774570.1">
    <property type="nucleotide sequence ID" value="XM_007776380.1"/>
</dbReference>
<dbReference type="AlphaFoldDB" id="A0A5M3M8M0"/>
<dbReference type="EMBL" id="JH711589">
    <property type="protein sequence ID" value="EIW75140.1"/>
    <property type="molecule type" value="Genomic_DNA"/>
</dbReference>
<dbReference type="GeneID" id="19206259"/>
<proteinExistence type="predicted"/>
<dbReference type="Proteomes" id="UP000053558">
    <property type="component" value="Unassembled WGS sequence"/>
</dbReference>
<evidence type="ECO:0000313" key="1">
    <source>
        <dbReference type="EMBL" id="EIW75140.1"/>
    </source>
</evidence>
<sequence>MFRAQGDHASFSNCCLGLALSPRFVTAHQNFPLWWALWHDEAVCRFDAELEELQNLRTLSLDIRLTITGASLHTPTLPSVTLKQVEEFKFCIGISTPESVAMINAFRLPSLKRLMIHRARYNPSYTQTELLQLDSFLGGSNSLTILQLSDQAIGLNGFLSTLATNPITSLAFSMSSRYLEVLRKLVYDPKARSASPLCPALRTLKITGIADSELPLLCGVIESRRVSPGVPSLTNVAVLKTLNGTVFRDDEKAPRGLQEPFDTGKPDETLYDGALRVFTESN</sequence>
<keyword evidence="2" id="KW-1185">Reference proteome</keyword>
<accession>A0A5M3M8M0</accession>
<gene>
    <name evidence="1" type="ORF">CONPUDRAFT_169558</name>
</gene>
<evidence type="ECO:0000313" key="2">
    <source>
        <dbReference type="Proteomes" id="UP000053558"/>
    </source>
</evidence>
<name>A0A5M3M8M0_CONPW</name>
<organism evidence="1 2">
    <name type="scientific">Coniophora puteana (strain RWD-64-598)</name>
    <name type="common">Brown rot fungus</name>
    <dbReference type="NCBI Taxonomy" id="741705"/>
    <lineage>
        <taxon>Eukaryota</taxon>
        <taxon>Fungi</taxon>
        <taxon>Dikarya</taxon>
        <taxon>Basidiomycota</taxon>
        <taxon>Agaricomycotina</taxon>
        <taxon>Agaricomycetes</taxon>
        <taxon>Agaricomycetidae</taxon>
        <taxon>Boletales</taxon>
        <taxon>Coniophorineae</taxon>
        <taxon>Coniophoraceae</taxon>
        <taxon>Coniophora</taxon>
    </lineage>
</organism>
<protein>
    <submittedName>
        <fullName evidence="1">Uncharacterized protein</fullName>
    </submittedName>
</protein>
<feature type="non-terminal residue" evidence="1">
    <location>
        <position position="282"/>
    </location>
</feature>
<dbReference type="KEGG" id="cput:CONPUDRAFT_169558"/>
<reference evidence="2" key="1">
    <citation type="journal article" date="2012" name="Science">
        <title>The Paleozoic origin of enzymatic lignin decomposition reconstructed from 31 fungal genomes.</title>
        <authorList>
            <person name="Floudas D."/>
            <person name="Binder M."/>
            <person name="Riley R."/>
            <person name="Barry K."/>
            <person name="Blanchette R.A."/>
            <person name="Henrissat B."/>
            <person name="Martinez A.T."/>
            <person name="Otillar R."/>
            <person name="Spatafora J.W."/>
            <person name="Yadav J.S."/>
            <person name="Aerts A."/>
            <person name="Benoit I."/>
            <person name="Boyd A."/>
            <person name="Carlson A."/>
            <person name="Copeland A."/>
            <person name="Coutinho P.M."/>
            <person name="de Vries R.P."/>
            <person name="Ferreira P."/>
            <person name="Findley K."/>
            <person name="Foster B."/>
            <person name="Gaskell J."/>
            <person name="Glotzer D."/>
            <person name="Gorecki P."/>
            <person name="Heitman J."/>
            <person name="Hesse C."/>
            <person name="Hori C."/>
            <person name="Igarashi K."/>
            <person name="Jurgens J.A."/>
            <person name="Kallen N."/>
            <person name="Kersten P."/>
            <person name="Kohler A."/>
            <person name="Kuees U."/>
            <person name="Kumar T.K.A."/>
            <person name="Kuo A."/>
            <person name="LaButti K."/>
            <person name="Larrondo L.F."/>
            <person name="Lindquist E."/>
            <person name="Ling A."/>
            <person name="Lombard V."/>
            <person name="Lucas S."/>
            <person name="Lundell T."/>
            <person name="Martin R."/>
            <person name="McLaughlin D.J."/>
            <person name="Morgenstern I."/>
            <person name="Morin E."/>
            <person name="Murat C."/>
            <person name="Nagy L.G."/>
            <person name="Nolan M."/>
            <person name="Ohm R.A."/>
            <person name="Patyshakuliyeva A."/>
            <person name="Rokas A."/>
            <person name="Ruiz-Duenas F.J."/>
            <person name="Sabat G."/>
            <person name="Salamov A."/>
            <person name="Samejima M."/>
            <person name="Schmutz J."/>
            <person name="Slot J.C."/>
            <person name="St John F."/>
            <person name="Stenlid J."/>
            <person name="Sun H."/>
            <person name="Sun S."/>
            <person name="Syed K."/>
            <person name="Tsang A."/>
            <person name="Wiebenga A."/>
            <person name="Young D."/>
            <person name="Pisabarro A."/>
            <person name="Eastwood D.C."/>
            <person name="Martin F."/>
            <person name="Cullen D."/>
            <person name="Grigoriev I.V."/>
            <person name="Hibbett D.S."/>
        </authorList>
    </citation>
    <scope>NUCLEOTIDE SEQUENCE [LARGE SCALE GENOMIC DNA]</scope>
    <source>
        <strain evidence="2">RWD-64-598 SS2</strain>
    </source>
</reference>
<comment type="caution">
    <text evidence="1">The sequence shown here is derived from an EMBL/GenBank/DDBJ whole genome shotgun (WGS) entry which is preliminary data.</text>
</comment>